<keyword evidence="8" id="KW-0061">Asparagine biosynthesis</keyword>
<dbReference type="NCBIfam" id="TIGR01536">
    <property type="entry name" value="asn_synth_AEB"/>
    <property type="match status" value="1"/>
</dbReference>
<dbReference type="InterPro" id="IPR051786">
    <property type="entry name" value="ASN_synthetase/amidase"/>
</dbReference>
<gene>
    <name evidence="12" type="ORF">PYK22_02269</name>
</gene>
<accession>A0A0B6X116</accession>
<dbReference type="GO" id="GO:0005524">
    <property type="term" value="F:ATP binding"/>
    <property type="evidence" value="ECO:0007669"/>
    <property type="project" value="UniProtKB-KW"/>
</dbReference>
<dbReference type="InterPro" id="IPR014729">
    <property type="entry name" value="Rossmann-like_a/b/a_fold"/>
</dbReference>
<dbReference type="Proteomes" id="UP000031518">
    <property type="component" value="Unassembled WGS sequence"/>
</dbReference>
<reference evidence="12 13" key="2">
    <citation type="submission" date="2015-01" db="EMBL/GenBank/DDBJ databases">
        <title>Complete genome sequence of Pyrinomonas methylaliphatogenes type strain K22T.</title>
        <authorList>
            <person name="Lee K.C.Y."/>
            <person name="Power J.F."/>
            <person name="Dunfield P.F."/>
            <person name="Morgan X.C."/>
            <person name="Huttenhower C."/>
            <person name="Stott M.B."/>
        </authorList>
    </citation>
    <scope>NUCLEOTIDE SEQUENCE [LARGE SCALE GENOMIC DNA]</scope>
    <source>
        <strain evidence="12 13">K22</strain>
    </source>
</reference>
<comment type="catalytic activity">
    <reaction evidence="7">
        <text>L-aspartate + L-glutamine + ATP + H2O = L-asparagine + L-glutamate + AMP + diphosphate + H(+)</text>
        <dbReference type="Rhea" id="RHEA:12228"/>
        <dbReference type="ChEBI" id="CHEBI:15377"/>
        <dbReference type="ChEBI" id="CHEBI:15378"/>
        <dbReference type="ChEBI" id="CHEBI:29985"/>
        <dbReference type="ChEBI" id="CHEBI:29991"/>
        <dbReference type="ChEBI" id="CHEBI:30616"/>
        <dbReference type="ChEBI" id="CHEBI:33019"/>
        <dbReference type="ChEBI" id="CHEBI:58048"/>
        <dbReference type="ChEBI" id="CHEBI:58359"/>
        <dbReference type="ChEBI" id="CHEBI:456215"/>
        <dbReference type="EC" id="6.3.5.4"/>
    </reaction>
</comment>
<dbReference type="CDD" id="cd01991">
    <property type="entry name" value="Asn_synthase_B_C"/>
    <property type="match status" value="1"/>
</dbReference>
<evidence type="ECO:0000256" key="10">
    <source>
        <dbReference type="PIRSR" id="PIRSR001589-3"/>
    </source>
</evidence>
<dbReference type="PANTHER" id="PTHR43284:SF1">
    <property type="entry name" value="ASPARAGINE SYNTHETASE"/>
    <property type="match status" value="1"/>
</dbReference>
<dbReference type="RefSeq" id="WP_041977413.1">
    <property type="nucleotide sequence ID" value="NZ_CBXV010000008.1"/>
</dbReference>
<feature type="binding site" evidence="9">
    <location>
        <position position="293"/>
    </location>
    <ligand>
        <name>ATP</name>
        <dbReference type="ChEBI" id="CHEBI:30616"/>
    </ligand>
</feature>
<feature type="active site" description="For GATase activity" evidence="8">
    <location>
        <position position="2"/>
    </location>
</feature>
<organism evidence="12 13">
    <name type="scientific">Pyrinomonas methylaliphatogenes</name>
    <dbReference type="NCBI Taxonomy" id="454194"/>
    <lineage>
        <taxon>Bacteria</taxon>
        <taxon>Pseudomonadati</taxon>
        <taxon>Acidobacteriota</taxon>
        <taxon>Blastocatellia</taxon>
        <taxon>Blastocatellales</taxon>
        <taxon>Pyrinomonadaceae</taxon>
        <taxon>Pyrinomonas</taxon>
    </lineage>
</organism>
<evidence type="ECO:0000256" key="6">
    <source>
        <dbReference type="ARBA" id="ARBA00022962"/>
    </source>
</evidence>
<sequence length="648" mass="74668">MCGICGIVFPKRVERRVNEATLVQMRDVLTHRGPDDCGLFIEDGVGLGHRRLSIVDVAAGHQPMANEDGSVQIVYNGEVYNHADYRAELEARGHRYRTRCDTETIIHLYEERGADCVHCLRGMFAFAIWDRRKEELLLARDRLGVKPLYYFHADDGSLAFASEIKSLFESGLVKPEINFAALPDYLANHAPSGEETLFRGVKRLLPGHTLLWRDGRIEIRKYWEVDFAPSEEFAHRKEEDLIAEWFELFRTSVRLRLMADVPLGMFLSGGIDSSAIAAVMSGMVAEPIKTFSVAFAEREANELHYARLVAAKFKTDHHEIVVTPTQFFDVLPQLVWHEDEPIAHPSSVALYFVSALAERHVKVVLTGEGSDELLAGYERYRKALYLLRFGTIYHSLTPTALRHLVRCYIEHLPPQSKVGQKLRRTFLSLEPDLETLYFDNFSVFPRTMQSKMLTQQTKERVGTIDPYRIMRDYYERASNSDLLGRMLYVDVKTYLHELLMKQDQMSMAASIESRVPFLDYKLVEFTARLPERLKLRGWTTKYVLRRSMKGILPEEILSRRKMGFPVPVGQWFRGPFRHIVDEYVLSERALGRGLFEPDFVRRLVAEHEAGANHEERLWALVNFEVWQRRFLDGEIVETHLPVSVEAAA</sequence>
<comment type="pathway">
    <text evidence="1">Amino-acid biosynthesis; L-asparagine biosynthesis; L-asparagine from L-aspartate (L-Gln route): step 1/1.</text>
</comment>
<feature type="domain" description="Glutamine amidotransferase type-2" evidence="11">
    <location>
        <begin position="2"/>
        <end position="215"/>
    </location>
</feature>
<proteinExistence type="inferred from homology"/>
<evidence type="ECO:0000256" key="9">
    <source>
        <dbReference type="PIRSR" id="PIRSR001589-2"/>
    </source>
</evidence>
<evidence type="ECO:0000256" key="3">
    <source>
        <dbReference type="ARBA" id="ARBA00012737"/>
    </source>
</evidence>
<evidence type="ECO:0000256" key="7">
    <source>
        <dbReference type="ARBA" id="ARBA00048741"/>
    </source>
</evidence>
<evidence type="ECO:0000313" key="12">
    <source>
        <dbReference type="EMBL" id="CDM66249.1"/>
    </source>
</evidence>
<reference evidence="12 13" key="1">
    <citation type="submission" date="2013-12" db="EMBL/GenBank/DDBJ databases">
        <authorList>
            <person name="Stott M."/>
        </authorList>
    </citation>
    <scope>NUCLEOTIDE SEQUENCE [LARGE SCALE GENOMIC DNA]</scope>
    <source>
        <strain evidence="12 13">K22</strain>
    </source>
</reference>
<keyword evidence="4 9" id="KW-0547">Nucleotide-binding</keyword>
<dbReference type="Pfam" id="PF00733">
    <property type="entry name" value="Asn_synthase"/>
    <property type="match status" value="1"/>
</dbReference>
<comment type="similarity">
    <text evidence="2">Belongs to the asparagine synthetase family.</text>
</comment>
<keyword evidence="8" id="KW-0028">Amino-acid biosynthesis</keyword>
<dbReference type="AlphaFoldDB" id="A0A0B6X116"/>
<dbReference type="STRING" id="454194.PYK22_02269"/>
<keyword evidence="5 9" id="KW-0067">ATP-binding</keyword>
<dbReference type="InterPro" id="IPR001962">
    <property type="entry name" value="Asn_synthase"/>
</dbReference>
<feature type="binding site" evidence="9">
    <location>
        <position position="101"/>
    </location>
    <ligand>
        <name>L-glutamine</name>
        <dbReference type="ChEBI" id="CHEBI:58359"/>
    </ligand>
</feature>
<dbReference type="PIRSF" id="PIRSF001589">
    <property type="entry name" value="Asn_synthetase_glu-h"/>
    <property type="match status" value="1"/>
</dbReference>
<dbReference type="InterPro" id="IPR006426">
    <property type="entry name" value="Asn_synth_AEB"/>
</dbReference>
<evidence type="ECO:0000256" key="2">
    <source>
        <dbReference type="ARBA" id="ARBA00005752"/>
    </source>
</evidence>
<keyword evidence="13" id="KW-1185">Reference proteome</keyword>
<dbReference type="SUPFAM" id="SSF56235">
    <property type="entry name" value="N-terminal nucleophile aminohydrolases (Ntn hydrolases)"/>
    <property type="match status" value="1"/>
</dbReference>
<dbReference type="SUPFAM" id="SSF52402">
    <property type="entry name" value="Adenine nucleotide alpha hydrolases-like"/>
    <property type="match status" value="1"/>
</dbReference>
<dbReference type="PROSITE" id="PS51278">
    <property type="entry name" value="GATASE_TYPE_2"/>
    <property type="match status" value="1"/>
</dbReference>
<evidence type="ECO:0000256" key="8">
    <source>
        <dbReference type="PIRSR" id="PIRSR001589-1"/>
    </source>
</evidence>
<dbReference type="OrthoDB" id="9763290at2"/>
<dbReference type="GO" id="GO:0006529">
    <property type="term" value="P:asparagine biosynthetic process"/>
    <property type="evidence" value="ECO:0007669"/>
    <property type="project" value="UniProtKB-KW"/>
</dbReference>
<dbReference type="InterPro" id="IPR029055">
    <property type="entry name" value="Ntn_hydrolases_N"/>
</dbReference>
<dbReference type="Gene3D" id="3.60.20.10">
    <property type="entry name" value="Glutamine Phosphoribosylpyrophosphate, subunit 1, domain 1"/>
    <property type="match status" value="1"/>
</dbReference>
<keyword evidence="6 8" id="KW-0315">Glutamine amidotransferase</keyword>
<dbReference type="Pfam" id="PF13537">
    <property type="entry name" value="GATase_7"/>
    <property type="match status" value="1"/>
</dbReference>
<name>A0A0B6X116_9BACT</name>
<evidence type="ECO:0000256" key="1">
    <source>
        <dbReference type="ARBA" id="ARBA00005187"/>
    </source>
</evidence>
<dbReference type="InterPro" id="IPR033738">
    <property type="entry name" value="AsnB_N"/>
</dbReference>
<dbReference type="GO" id="GO:0004066">
    <property type="term" value="F:asparagine synthase (glutamine-hydrolyzing) activity"/>
    <property type="evidence" value="ECO:0007669"/>
    <property type="project" value="UniProtKB-EC"/>
</dbReference>
<protein>
    <recommendedName>
        <fullName evidence="3">asparagine synthase (glutamine-hydrolyzing)</fullName>
        <ecNumber evidence="3">6.3.5.4</ecNumber>
    </recommendedName>
</protein>
<dbReference type="EMBL" id="CBXV010000008">
    <property type="protein sequence ID" value="CDM66249.1"/>
    <property type="molecule type" value="Genomic_DNA"/>
</dbReference>
<evidence type="ECO:0000259" key="11">
    <source>
        <dbReference type="PROSITE" id="PS51278"/>
    </source>
</evidence>
<feature type="site" description="Important for beta-aspartyl-AMP intermediate formation" evidence="10">
    <location>
        <position position="368"/>
    </location>
</feature>
<evidence type="ECO:0000256" key="4">
    <source>
        <dbReference type="ARBA" id="ARBA00022741"/>
    </source>
</evidence>
<dbReference type="InterPro" id="IPR017932">
    <property type="entry name" value="GATase_2_dom"/>
</dbReference>
<keyword evidence="12" id="KW-0436">Ligase</keyword>
<dbReference type="Gene3D" id="3.40.50.620">
    <property type="entry name" value="HUPs"/>
    <property type="match status" value="2"/>
</dbReference>
<evidence type="ECO:0000313" key="13">
    <source>
        <dbReference type="Proteomes" id="UP000031518"/>
    </source>
</evidence>
<dbReference type="CDD" id="cd00712">
    <property type="entry name" value="AsnB"/>
    <property type="match status" value="1"/>
</dbReference>
<dbReference type="GO" id="GO:0005829">
    <property type="term" value="C:cytosol"/>
    <property type="evidence" value="ECO:0007669"/>
    <property type="project" value="TreeGrafter"/>
</dbReference>
<evidence type="ECO:0000256" key="5">
    <source>
        <dbReference type="ARBA" id="ARBA00022840"/>
    </source>
</evidence>
<dbReference type="PANTHER" id="PTHR43284">
    <property type="entry name" value="ASPARAGINE SYNTHETASE (GLUTAMINE-HYDROLYZING)"/>
    <property type="match status" value="1"/>
</dbReference>
<dbReference type="EC" id="6.3.5.4" evidence="3"/>